<comment type="caution">
    <text evidence="1">The sequence shown here is derived from an EMBL/GenBank/DDBJ whole genome shotgun (WGS) entry which is preliminary data.</text>
</comment>
<protein>
    <recommendedName>
        <fullName evidence="3">Lipoprotein</fullName>
    </recommendedName>
</protein>
<dbReference type="AlphaFoldDB" id="A0A3E1Y633"/>
<dbReference type="RefSeq" id="WP_116977568.1">
    <property type="nucleotide sequence ID" value="NZ_QPMM01000011.1"/>
</dbReference>
<gene>
    <name evidence="1" type="ORF">DVR12_19980</name>
</gene>
<dbReference type="PROSITE" id="PS51257">
    <property type="entry name" value="PROKAR_LIPOPROTEIN"/>
    <property type="match status" value="1"/>
</dbReference>
<dbReference type="EMBL" id="QPMM01000011">
    <property type="protein sequence ID" value="RFS20007.1"/>
    <property type="molecule type" value="Genomic_DNA"/>
</dbReference>
<keyword evidence="2" id="KW-1185">Reference proteome</keyword>
<dbReference type="Proteomes" id="UP000260644">
    <property type="component" value="Unassembled WGS sequence"/>
</dbReference>
<accession>A0A3E1Y633</accession>
<evidence type="ECO:0000313" key="2">
    <source>
        <dbReference type="Proteomes" id="UP000260644"/>
    </source>
</evidence>
<name>A0A3E1Y633_9BACT</name>
<evidence type="ECO:0008006" key="3">
    <source>
        <dbReference type="Google" id="ProtNLM"/>
    </source>
</evidence>
<proteinExistence type="predicted"/>
<evidence type="ECO:0000313" key="1">
    <source>
        <dbReference type="EMBL" id="RFS20007.1"/>
    </source>
</evidence>
<dbReference type="OrthoDB" id="9901222at2"/>
<reference evidence="1 2" key="1">
    <citation type="submission" date="2018-07" db="EMBL/GenBank/DDBJ databases">
        <title>Chitinophaga K2CV101002-2 sp. nov., isolated from a monsoon evergreen broad-leaved forest soil.</title>
        <authorList>
            <person name="Lv Y."/>
        </authorList>
    </citation>
    <scope>NUCLEOTIDE SEQUENCE [LARGE SCALE GENOMIC DNA]</scope>
    <source>
        <strain evidence="1 2">GDMCC 1.1288</strain>
    </source>
</reference>
<sequence>MYFGKCLSFTIISLSLISCWEGKQLSSPDYSKHPTLIDSSKLRFDGYYTNISRPDHLNDKYPAVNPVFFTRNNKIYVSHGSNTDSALFTCSFYKKLNPADLGVYVIEGNRISAFVRVAVSMGEGAWYGLYNLHFSGTIVNRELIKNWKAVPPFPKRIKKRDFENTQNVGIFEEHDLKFIQADSIRCLNPL</sequence>
<organism evidence="1 2">
    <name type="scientific">Chitinophaga silvatica</name>
    <dbReference type="NCBI Taxonomy" id="2282649"/>
    <lineage>
        <taxon>Bacteria</taxon>
        <taxon>Pseudomonadati</taxon>
        <taxon>Bacteroidota</taxon>
        <taxon>Chitinophagia</taxon>
        <taxon>Chitinophagales</taxon>
        <taxon>Chitinophagaceae</taxon>
        <taxon>Chitinophaga</taxon>
    </lineage>
</organism>